<feature type="compositionally biased region" description="Basic residues" evidence="1">
    <location>
        <begin position="37"/>
        <end position="53"/>
    </location>
</feature>
<feature type="compositionally biased region" description="Basic residues" evidence="1">
    <location>
        <begin position="20"/>
        <end position="29"/>
    </location>
</feature>
<dbReference type="EMBL" id="BKCJ011778729">
    <property type="protein sequence ID" value="GFD52162.1"/>
    <property type="molecule type" value="Genomic_DNA"/>
</dbReference>
<feature type="region of interest" description="Disordered" evidence="1">
    <location>
        <begin position="20"/>
        <end position="94"/>
    </location>
</feature>
<proteinExistence type="predicted"/>
<protein>
    <submittedName>
        <fullName evidence="2">Uncharacterized protein</fullName>
    </submittedName>
</protein>
<reference evidence="2" key="1">
    <citation type="journal article" date="2019" name="Sci. Rep.">
        <title>Draft genome of Tanacetum cinerariifolium, the natural source of mosquito coil.</title>
        <authorList>
            <person name="Yamashiro T."/>
            <person name="Shiraishi A."/>
            <person name="Satake H."/>
            <person name="Nakayama K."/>
        </authorList>
    </citation>
    <scope>NUCLEOTIDE SEQUENCE</scope>
</reference>
<organism evidence="2">
    <name type="scientific">Tanacetum cinerariifolium</name>
    <name type="common">Dalmatian daisy</name>
    <name type="synonym">Chrysanthemum cinerariifolium</name>
    <dbReference type="NCBI Taxonomy" id="118510"/>
    <lineage>
        <taxon>Eukaryota</taxon>
        <taxon>Viridiplantae</taxon>
        <taxon>Streptophyta</taxon>
        <taxon>Embryophyta</taxon>
        <taxon>Tracheophyta</taxon>
        <taxon>Spermatophyta</taxon>
        <taxon>Magnoliopsida</taxon>
        <taxon>eudicotyledons</taxon>
        <taxon>Gunneridae</taxon>
        <taxon>Pentapetalae</taxon>
        <taxon>asterids</taxon>
        <taxon>campanulids</taxon>
        <taxon>Asterales</taxon>
        <taxon>Asteraceae</taxon>
        <taxon>Asteroideae</taxon>
        <taxon>Anthemideae</taxon>
        <taxon>Anthemidinae</taxon>
        <taxon>Tanacetum</taxon>
    </lineage>
</organism>
<gene>
    <name evidence="2" type="ORF">Tci_924131</name>
</gene>
<dbReference type="AlphaFoldDB" id="A0A699WWK6"/>
<sequence>RSISRPARLGLRHRAPRRWRGLRRLRRANHLPAVSKNGRRAGRRAQCPRRARRQGLGQPAVPRRRRPGSAVPPHPHRPGQGAGYAGRHLQKGPE</sequence>
<evidence type="ECO:0000313" key="2">
    <source>
        <dbReference type="EMBL" id="GFD52162.1"/>
    </source>
</evidence>
<accession>A0A699WWK6</accession>
<feature type="non-terminal residue" evidence="2">
    <location>
        <position position="1"/>
    </location>
</feature>
<comment type="caution">
    <text evidence="2">The sequence shown here is derived from an EMBL/GenBank/DDBJ whole genome shotgun (WGS) entry which is preliminary data.</text>
</comment>
<evidence type="ECO:0000256" key="1">
    <source>
        <dbReference type="SAM" id="MobiDB-lite"/>
    </source>
</evidence>
<name>A0A699WWK6_TANCI</name>